<dbReference type="RefSeq" id="WP_265383561.1">
    <property type="nucleotide sequence ID" value="NZ_CP110615.1"/>
</dbReference>
<dbReference type="InterPro" id="IPR036265">
    <property type="entry name" value="HIT-like_sf"/>
</dbReference>
<sequence>MDDAEAAAFGRLLRRLDTVMRASTDAERVHLVSTRDRVQHFHAWLYPRPVDHALRGTDFLAAPQRSDQAQAQDAARAIAQQLGPA</sequence>
<keyword evidence="2" id="KW-1185">Reference proteome</keyword>
<evidence type="ECO:0000313" key="2">
    <source>
        <dbReference type="Proteomes" id="UP001164965"/>
    </source>
</evidence>
<dbReference type="Gene3D" id="3.30.428.10">
    <property type="entry name" value="HIT-like"/>
    <property type="match status" value="1"/>
</dbReference>
<organism evidence="1 2">
    <name type="scientific">Rhodococcus antarcticus</name>
    <dbReference type="NCBI Taxonomy" id="2987751"/>
    <lineage>
        <taxon>Bacteria</taxon>
        <taxon>Bacillati</taxon>
        <taxon>Actinomycetota</taxon>
        <taxon>Actinomycetes</taxon>
        <taxon>Mycobacteriales</taxon>
        <taxon>Nocardiaceae</taxon>
        <taxon>Rhodococcus</taxon>
    </lineage>
</organism>
<dbReference type="Proteomes" id="UP001164965">
    <property type="component" value="Chromosome"/>
</dbReference>
<name>A0ABY6P1F2_9NOCA</name>
<protein>
    <recommendedName>
        <fullName evidence="3">HIT domain-containing protein</fullName>
    </recommendedName>
</protein>
<evidence type="ECO:0000313" key="1">
    <source>
        <dbReference type="EMBL" id="UZJ25456.1"/>
    </source>
</evidence>
<accession>A0ABY6P1F2</accession>
<reference evidence="1" key="1">
    <citation type="submission" date="2022-10" db="EMBL/GenBank/DDBJ databases">
        <title>Rhodococcus sp.75.</title>
        <authorList>
            <person name="Sun M."/>
        </authorList>
    </citation>
    <scope>NUCLEOTIDE SEQUENCE</scope>
    <source>
        <strain evidence="1">75</strain>
    </source>
</reference>
<evidence type="ECO:0008006" key="3">
    <source>
        <dbReference type="Google" id="ProtNLM"/>
    </source>
</evidence>
<dbReference type="SUPFAM" id="SSF54197">
    <property type="entry name" value="HIT-like"/>
    <property type="match status" value="1"/>
</dbReference>
<gene>
    <name evidence="1" type="ORF">RHODO2019_02990</name>
</gene>
<dbReference type="EMBL" id="CP110615">
    <property type="protein sequence ID" value="UZJ25456.1"/>
    <property type="molecule type" value="Genomic_DNA"/>
</dbReference>
<proteinExistence type="predicted"/>